<sequence>MPQGIKLDIPFESRVSPDLARARREHLAWPRLHGLIPDSAASQRHLMGSYAEVAARFHPSATGDDLDLGVDQQSWFFLFDDFFDGPVGRDPKAVRGLVRDVASAFRGSDVPQHPLARAFADLWARSTMGMSGSWRARAAADWRAYLNGYVDEASARRQR</sequence>
<dbReference type="AlphaFoldDB" id="A0A940MBD8"/>
<evidence type="ECO:0000313" key="1">
    <source>
        <dbReference type="EMBL" id="MBP0458179.1"/>
    </source>
</evidence>
<dbReference type="Proteomes" id="UP000670475">
    <property type="component" value="Unassembled WGS sequence"/>
</dbReference>
<dbReference type="InterPro" id="IPR008949">
    <property type="entry name" value="Isoprenoid_synthase_dom_sf"/>
</dbReference>
<accession>A0A940MBD8</accession>
<dbReference type="SUPFAM" id="SSF48576">
    <property type="entry name" value="Terpenoid synthases"/>
    <property type="match status" value="1"/>
</dbReference>
<proteinExistence type="predicted"/>
<reference evidence="1" key="1">
    <citation type="submission" date="2021-03" db="EMBL/GenBank/DDBJ databases">
        <title>Whole genome sequence of Streptomyces bomunensis MMS17-BM035.</title>
        <authorList>
            <person name="Lee J.H."/>
        </authorList>
    </citation>
    <scope>NUCLEOTIDE SEQUENCE</scope>
    <source>
        <strain evidence="1">MMS17-BM035</strain>
    </source>
</reference>
<organism evidence="1 2">
    <name type="scientific">Streptomyces montanisoli</name>
    <dbReference type="NCBI Taxonomy" id="2798581"/>
    <lineage>
        <taxon>Bacteria</taxon>
        <taxon>Bacillati</taxon>
        <taxon>Actinomycetota</taxon>
        <taxon>Actinomycetes</taxon>
        <taxon>Kitasatosporales</taxon>
        <taxon>Streptomycetaceae</taxon>
        <taxon>Streptomyces</taxon>
    </lineage>
</organism>
<evidence type="ECO:0000313" key="2">
    <source>
        <dbReference type="Proteomes" id="UP000670475"/>
    </source>
</evidence>
<dbReference type="Pfam" id="PF19086">
    <property type="entry name" value="Terpene_syn_C_2"/>
    <property type="match status" value="1"/>
</dbReference>
<keyword evidence="2" id="KW-1185">Reference proteome</keyword>
<protein>
    <submittedName>
        <fullName evidence="1">Uncharacterized protein</fullName>
    </submittedName>
</protein>
<dbReference type="Gene3D" id="1.10.600.10">
    <property type="entry name" value="Farnesyl Diphosphate Synthase"/>
    <property type="match status" value="1"/>
</dbReference>
<dbReference type="EMBL" id="JAGIQL010000036">
    <property type="protein sequence ID" value="MBP0458179.1"/>
    <property type="molecule type" value="Genomic_DNA"/>
</dbReference>
<gene>
    <name evidence="1" type="ORF">JFN87_11800</name>
</gene>
<comment type="caution">
    <text evidence="1">The sequence shown here is derived from an EMBL/GenBank/DDBJ whole genome shotgun (WGS) entry which is preliminary data.</text>
</comment>
<name>A0A940MBD8_9ACTN</name>